<dbReference type="AlphaFoldDB" id="R4K2I0"/>
<dbReference type="PATRIC" id="fig|86416.3.peg.1859"/>
<organism evidence="1 2">
    <name type="scientific">Clostridium pasteurianum BC1</name>
    <dbReference type="NCBI Taxonomy" id="86416"/>
    <lineage>
        <taxon>Bacteria</taxon>
        <taxon>Bacillati</taxon>
        <taxon>Bacillota</taxon>
        <taxon>Clostridia</taxon>
        <taxon>Eubacteriales</taxon>
        <taxon>Clostridiaceae</taxon>
        <taxon>Clostridium</taxon>
    </lineage>
</organism>
<protein>
    <submittedName>
        <fullName evidence="1">Uncharacterized protein</fullName>
    </submittedName>
</protein>
<sequence>MKLFKVKNGFTGFVDVNVLVIAKDEREALESAKLEFRKVVDDDIIKINKQIEKERKKFGDIFADRLKESLRPIYDENYYNNLEIICLCDDVSNEWIGEIE</sequence>
<gene>
    <name evidence="1" type="ORF">Clopa_1888</name>
</gene>
<dbReference type="OrthoDB" id="9955669at2"/>
<dbReference type="STRING" id="86416.Clopa_1888"/>
<keyword evidence="2" id="KW-1185">Reference proteome</keyword>
<evidence type="ECO:0000313" key="1">
    <source>
        <dbReference type="EMBL" id="AGK96788.1"/>
    </source>
</evidence>
<accession>R4K2I0</accession>
<dbReference type="EMBL" id="CP003261">
    <property type="protein sequence ID" value="AGK96788.1"/>
    <property type="molecule type" value="Genomic_DNA"/>
</dbReference>
<dbReference type="KEGG" id="cpas:Clopa_1888"/>
<name>R4K2I0_CLOPA</name>
<proteinExistence type="predicted"/>
<dbReference type="Proteomes" id="UP000013523">
    <property type="component" value="Chromosome"/>
</dbReference>
<dbReference type="HOGENOM" id="CLU_2300925_0_0_9"/>
<dbReference type="RefSeq" id="WP_015615106.1">
    <property type="nucleotide sequence ID" value="NC_021182.1"/>
</dbReference>
<reference evidence="1 2" key="1">
    <citation type="submission" date="2012-01" db="EMBL/GenBank/DDBJ databases">
        <title>Complete sequence of chromosome of Clostridium pasteurianum BC1.</title>
        <authorList>
            <consortium name="US DOE Joint Genome Institute"/>
            <person name="Lucas S."/>
            <person name="Han J."/>
            <person name="Lapidus A."/>
            <person name="Cheng J.-F."/>
            <person name="Goodwin L."/>
            <person name="Pitluck S."/>
            <person name="Peters L."/>
            <person name="Mikhailova N."/>
            <person name="Teshima H."/>
            <person name="Detter J.C."/>
            <person name="Han C."/>
            <person name="Tapia R."/>
            <person name="Land M."/>
            <person name="Hauser L."/>
            <person name="Kyrpides N."/>
            <person name="Ivanova N."/>
            <person name="Pagani I."/>
            <person name="Dunn J."/>
            <person name="Taghavi S."/>
            <person name="Francis A."/>
            <person name="van der Lelie D."/>
            <person name="Woyke T."/>
        </authorList>
    </citation>
    <scope>NUCLEOTIDE SEQUENCE [LARGE SCALE GENOMIC DNA]</scope>
    <source>
        <strain evidence="1 2">BC1</strain>
    </source>
</reference>
<evidence type="ECO:0000313" key="2">
    <source>
        <dbReference type="Proteomes" id="UP000013523"/>
    </source>
</evidence>